<dbReference type="AlphaFoldDB" id="A0AAC9PT45"/>
<accession>A0AAC9PT45</accession>
<evidence type="ECO:0000313" key="2">
    <source>
        <dbReference type="EMBL" id="APU15758.1"/>
    </source>
</evidence>
<dbReference type="KEGG" id="acad:UA74_18650"/>
<gene>
    <name evidence="2" type="ORF">UA74_18650</name>
</gene>
<proteinExistence type="predicted"/>
<dbReference type="RefSeq" id="WP_075741428.1">
    <property type="nucleotide sequence ID" value="NZ_CP016076.1"/>
</dbReference>
<feature type="domain" description="PASTA" evidence="1">
    <location>
        <begin position="7"/>
        <end position="79"/>
    </location>
</feature>
<dbReference type="EMBL" id="CP016076">
    <property type="protein sequence ID" value="APU15758.1"/>
    <property type="molecule type" value="Genomic_DNA"/>
</dbReference>
<sequence length="83" mass="8608">MTQPRPDATRAEVPGLVGRTVPMAIALGHDAGLVVTAADLDGPPLTVLAWPGVWVVTAQEPGPGTLLRRGSIVVVEFQKEADA</sequence>
<evidence type="ECO:0000259" key="1">
    <source>
        <dbReference type="PROSITE" id="PS51178"/>
    </source>
</evidence>
<reference evidence="3" key="1">
    <citation type="submission" date="2016-06" db="EMBL/GenBank/DDBJ databases">
        <title>Complete genome sequence of Actinoalloteichus fjordicus DSM 46855 (=ADI127-17), type strain of the new species Actinoalloteichus fjordicus.</title>
        <authorList>
            <person name="Ruckert C."/>
            <person name="Nouioui I."/>
            <person name="Willmese J."/>
            <person name="van Wezel G."/>
            <person name="Klenk H.-P."/>
            <person name="Kalinowski J."/>
            <person name="Zotchev S.B."/>
        </authorList>
    </citation>
    <scope>NUCLEOTIDE SEQUENCE [LARGE SCALE GENOMIC DNA]</scope>
    <source>
        <strain evidence="3">ADI127-7</strain>
    </source>
</reference>
<dbReference type="InterPro" id="IPR005543">
    <property type="entry name" value="PASTA_dom"/>
</dbReference>
<keyword evidence="3" id="KW-1185">Reference proteome</keyword>
<dbReference type="Proteomes" id="UP000185511">
    <property type="component" value="Chromosome"/>
</dbReference>
<protein>
    <recommendedName>
        <fullName evidence="1">PASTA domain-containing protein</fullName>
    </recommendedName>
</protein>
<dbReference type="Gene3D" id="3.30.10.20">
    <property type="match status" value="1"/>
</dbReference>
<dbReference type="Pfam" id="PF03793">
    <property type="entry name" value="PASTA"/>
    <property type="match status" value="1"/>
</dbReference>
<name>A0AAC9PT45_9PSEU</name>
<dbReference type="PROSITE" id="PS51178">
    <property type="entry name" value="PASTA"/>
    <property type="match status" value="1"/>
</dbReference>
<organism evidence="2 3">
    <name type="scientific">Actinoalloteichus fjordicus</name>
    <dbReference type="NCBI Taxonomy" id="1612552"/>
    <lineage>
        <taxon>Bacteria</taxon>
        <taxon>Bacillati</taxon>
        <taxon>Actinomycetota</taxon>
        <taxon>Actinomycetes</taxon>
        <taxon>Pseudonocardiales</taxon>
        <taxon>Pseudonocardiaceae</taxon>
        <taxon>Actinoalloteichus</taxon>
    </lineage>
</organism>
<evidence type="ECO:0000313" key="3">
    <source>
        <dbReference type="Proteomes" id="UP000185511"/>
    </source>
</evidence>